<sequence length="321" mass="34863">MPGNTFSFASSTAGAPPACTAPWPCATRARKVVPATFLAATRARVLRASLAMSSICAVLSIGLACPSPASALTLLTEDLPPFNFVQDNAPRGPGMDIVLEVLRRNGLAPSSEAIRVLPWPRAFHLALNTPDALLFCTARTPEREKLFKWVGPVMRATVGTVVRKNSRLFPRQWRDLQGLRVGTVRNTVGEQLLIEQGVPSAMLHSVTTPGDAVRMLTAGRVDVLAFNIHSTLYMMEQGNIDSAEYAVSMVLQKLDLYMAFNPGVDDALLHRLQSTLDAMRCNGGTRGASDLARMMQPYSPYFPPGSIPEERNCPRTGTDVR</sequence>
<organism evidence="2">
    <name type="scientific">Nitratidesulfovibrio vulgaris (strain DSM 19637 / Miyazaki F)</name>
    <name type="common">Desulfovibrio vulgaris</name>
    <dbReference type="NCBI Taxonomy" id="883"/>
    <lineage>
        <taxon>Bacteria</taxon>
        <taxon>Pseudomonadati</taxon>
        <taxon>Thermodesulfobacteriota</taxon>
        <taxon>Desulfovibrionia</taxon>
        <taxon>Desulfovibrionales</taxon>
        <taxon>Desulfovibrionaceae</taxon>
        <taxon>Nitratidesulfovibrio</taxon>
    </lineage>
</organism>
<protein>
    <submittedName>
        <fullName evidence="2">Extracellular solute-binding protein family 3</fullName>
    </submittedName>
</protein>
<dbReference type="Gene3D" id="3.40.190.10">
    <property type="entry name" value="Periplasmic binding protein-like II"/>
    <property type="match status" value="2"/>
</dbReference>
<dbReference type="Pfam" id="PF00497">
    <property type="entry name" value="SBP_bac_3"/>
    <property type="match status" value="1"/>
</dbReference>
<evidence type="ECO:0000259" key="1">
    <source>
        <dbReference type="SMART" id="SM00062"/>
    </source>
</evidence>
<dbReference type="AlphaFoldDB" id="B8DJI5"/>
<feature type="domain" description="Solute-binding protein family 3/N-terminal" evidence="1">
    <location>
        <begin position="71"/>
        <end position="289"/>
    </location>
</feature>
<dbReference type="PANTHER" id="PTHR38834:SF3">
    <property type="entry name" value="SOLUTE-BINDING PROTEIN FAMILY 3_N-TERMINAL DOMAIN-CONTAINING PROTEIN"/>
    <property type="match status" value="1"/>
</dbReference>
<dbReference type="SUPFAM" id="SSF53850">
    <property type="entry name" value="Periplasmic binding protein-like II"/>
    <property type="match status" value="1"/>
</dbReference>
<dbReference type="SMART" id="SM00062">
    <property type="entry name" value="PBPb"/>
    <property type="match status" value="1"/>
</dbReference>
<name>B8DJI5_NITV9</name>
<dbReference type="PANTHER" id="PTHR38834">
    <property type="entry name" value="PERIPLASMIC SUBSTRATE BINDING PROTEIN FAMILY 3"/>
    <property type="match status" value="1"/>
</dbReference>
<proteinExistence type="predicted"/>
<reference evidence="2" key="1">
    <citation type="submission" date="2008-10" db="EMBL/GenBank/DDBJ databases">
        <title>Complete sequence of Desulfovibrio vulgaris str. 'Miyazaki F'.</title>
        <authorList>
            <person name="Lucas S."/>
            <person name="Copeland A."/>
            <person name="Lapidus A."/>
            <person name="Glavina del Rio T."/>
            <person name="Dalin E."/>
            <person name="Tice H."/>
            <person name="Bruce D."/>
            <person name="Goodwin L."/>
            <person name="Pitluck S."/>
            <person name="Sims D."/>
            <person name="Brettin T."/>
            <person name="Detter J.C."/>
            <person name="Han C."/>
            <person name="Larimer F."/>
            <person name="Land M."/>
            <person name="Hauser L."/>
            <person name="Kyrpides N."/>
            <person name="Mikhailova N."/>
            <person name="Hazen T.C."/>
            <person name="Richardson P."/>
        </authorList>
    </citation>
    <scope>NUCLEOTIDE SEQUENCE</scope>
    <source>
        <strain evidence="2">Miyazaki F</strain>
    </source>
</reference>
<dbReference type="eggNOG" id="COG0834">
    <property type="taxonomic scope" value="Bacteria"/>
</dbReference>
<dbReference type="STRING" id="883.DvMF_0350"/>
<dbReference type="EMBL" id="CP001197">
    <property type="protein sequence ID" value="ACL07307.1"/>
    <property type="molecule type" value="Genomic_DNA"/>
</dbReference>
<accession>B8DJI5</accession>
<dbReference type="KEGG" id="dvm:DvMF_0350"/>
<evidence type="ECO:0000313" key="2">
    <source>
        <dbReference type="EMBL" id="ACL07307.1"/>
    </source>
</evidence>
<gene>
    <name evidence="2" type="ordered locus">DvMF_0350</name>
</gene>
<dbReference type="InterPro" id="IPR001638">
    <property type="entry name" value="Solute-binding_3/MltF_N"/>
</dbReference>
<dbReference type="HOGENOM" id="CLU_064076_1_2_7"/>